<name>A0A7T3CJI3_9MICC</name>
<dbReference type="EMBL" id="CP065738">
    <property type="protein sequence ID" value="QPT53988.1"/>
    <property type="molecule type" value="Genomic_DNA"/>
</dbReference>
<dbReference type="AlphaFoldDB" id="A0A7T3CJI3"/>
<evidence type="ECO:0000259" key="1">
    <source>
        <dbReference type="PROSITE" id="PS51186"/>
    </source>
</evidence>
<evidence type="ECO:0000313" key="3">
    <source>
        <dbReference type="Proteomes" id="UP000594975"/>
    </source>
</evidence>
<dbReference type="Proteomes" id="UP000594975">
    <property type="component" value="Chromosome"/>
</dbReference>
<dbReference type="Pfam" id="PF13302">
    <property type="entry name" value="Acetyltransf_3"/>
    <property type="match status" value="1"/>
</dbReference>
<gene>
    <name evidence="2" type="ORF">I6G21_01900</name>
</gene>
<dbReference type="Gene3D" id="3.40.630.30">
    <property type="match status" value="1"/>
</dbReference>
<dbReference type="InterPro" id="IPR016181">
    <property type="entry name" value="Acyl_CoA_acyltransferase"/>
</dbReference>
<dbReference type="RefSeq" id="WP_058743478.1">
    <property type="nucleotide sequence ID" value="NZ_CP065738.1"/>
</dbReference>
<dbReference type="InterPro" id="IPR000182">
    <property type="entry name" value="GNAT_dom"/>
</dbReference>
<accession>A0A7T3CJI3</accession>
<proteinExistence type="predicted"/>
<dbReference type="SUPFAM" id="SSF55729">
    <property type="entry name" value="Acyl-CoA N-acyltransferases (Nat)"/>
    <property type="match status" value="1"/>
</dbReference>
<dbReference type="KEGG" id="rkr:I6G21_01900"/>
<sequence length="163" mass="18521">MAAEQLRQLDRADFPQLQQWVCTSPANARYQGGRRPWDPRPWELEVQSYLRTLKPKTPGVLWGAFHGPELRAVAHLDFSEDFGATIIRALARAEAYRGQHMGEVMLEQCIRFAAGAVLRATADVLVAKIDHRNEPSRRLFDSKGFTREGSDPHSGLELWLRNV</sequence>
<evidence type="ECO:0000313" key="2">
    <source>
        <dbReference type="EMBL" id="QPT53988.1"/>
    </source>
</evidence>
<feature type="domain" description="N-acetyltransferase" evidence="1">
    <location>
        <begin position="4"/>
        <end position="163"/>
    </location>
</feature>
<organism evidence="2 3">
    <name type="scientific">Rothia kristinae</name>
    <dbReference type="NCBI Taxonomy" id="37923"/>
    <lineage>
        <taxon>Bacteria</taxon>
        <taxon>Bacillati</taxon>
        <taxon>Actinomycetota</taxon>
        <taxon>Actinomycetes</taxon>
        <taxon>Micrococcales</taxon>
        <taxon>Micrococcaceae</taxon>
        <taxon>Rothia</taxon>
    </lineage>
</organism>
<keyword evidence="2" id="KW-0808">Transferase</keyword>
<dbReference type="GO" id="GO:0016747">
    <property type="term" value="F:acyltransferase activity, transferring groups other than amino-acyl groups"/>
    <property type="evidence" value="ECO:0007669"/>
    <property type="project" value="InterPro"/>
</dbReference>
<dbReference type="GeneID" id="61262108"/>
<protein>
    <submittedName>
        <fullName evidence="2">GNAT family N-acetyltransferase</fullName>
    </submittedName>
</protein>
<dbReference type="PROSITE" id="PS51186">
    <property type="entry name" value="GNAT"/>
    <property type="match status" value="1"/>
</dbReference>
<reference evidence="2 3" key="1">
    <citation type="submission" date="2020-12" db="EMBL/GenBank/DDBJ databases">
        <title>FDA dAtabase for Regulatory Grade micrObial Sequences (FDA-ARGOS): Supporting development and validation of Infectious Disease Dx tests.</title>
        <authorList>
            <person name="Sproer C."/>
            <person name="Gronow S."/>
            <person name="Severitt S."/>
            <person name="Schroder I."/>
            <person name="Tallon L."/>
            <person name="Sadzewicz L."/>
            <person name="Zhao X."/>
            <person name="Boylan J."/>
            <person name="Ott S."/>
            <person name="Bowen H."/>
            <person name="Vavikolanu K."/>
            <person name="Mehta A."/>
            <person name="Aluvathingal J."/>
            <person name="Nadendla S."/>
            <person name="Lowell S."/>
            <person name="Myers T."/>
            <person name="Yan Y."/>
            <person name="Sichtig H."/>
        </authorList>
    </citation>
    <scope>NUCLEOTIDE SEQUENCE [LARGE SCALE GENOMIC DNA]</scope>
    <source>
        <strain evidence="2 3">FDAARGOS_864</strain>
    </source>
</reference>